<dbReference type="SUPFAM" id="SSF57997">
    <property type="entry name" value="Tropomyosin"/>
    <property type="match status" value="1"/>
</dbReference>
<evidence type="ECO:0000256" key="2">
    <source>
        <dbReference type="SAM" id="Phobius"/>
    </source>
</evidence>
<name>S0FZS3_RUMCE</name>
<organism evidence="3 4">
    <name type="scientific">Ruminiclostridium cellobioparum subsp. termitidis CT1112</name>
    <dbReference type="NCBI Taxonomy" id="1195236"/>
    <lineage>
        <taxon>Bacteria</taxon>
        <taxon>Bacillati</taxon>
        <taxon>Bacillota</taxon>
        <taxon>Clostridia</taxon>
        <taxon>Eubacteriales</taxon>
        <taxon>Oscillospiraceae</taxon>
        <taxon>Ruminiclostridium</taxon>
    </lineage>
</organism>
<feature type="transmembrane region" description="Helical" evidence="2">
    <location>
        <begin position="382"/>
        <end position="403"/>
    </location>
</feature>
<keyword evidence="1" id="KW-0175">Coiled coil</keyword>
<evidence type="ECO:0000313" key="3">
    <source>
        <dbReference type="EMBL" id="EMS74048.1"/>
    </source>
</evidence>
<feature type="coiled-coil region" evidence="1">
    <location>
        <begin position="51"/>
        <end position="134"/>
    </location>
</feature>
<dbReference type="PATRIC" id="fig|1195236.3.peg.218"/>
<proteinExistence type="predicted"/>
<evidence type="ECO:0000256" key="1">
    <source>
        <dbReference type="SAM" id="Coils"/>
    </source>
</evidence>
<dbReference type="eggNOG" id="COG5283">
    <property type="taxonomic scope" value="Bacteria"/>
</dbReference>
<dbReference type="eggNOG" id="COG5412">
    <property type="taxonomic scope" value="Bacteria"/>
</dbReference>
<keyword evidence="4" id="KW-1185">Reference proteome</keyword>
<dbReference type="EMBL" id="AORV01000008">
    <property type="protein sequence ID" value="EMS74048.1"/>
    <property type="molecule type" value="Genomic_DNA"/>
</dbReference>
<dbReference type="Proteomes" id="UP000014155">
    <property type="component" value="Unassembled WGS sequence"/>
</dbReference>
<comment type="caution">
    <text evidence="3">The sequence shown here is derived from an EMBL/GenBank/DDBJ whole genome shotgun (WGS) entry which is preliminary data.</text>
</comment>
<feature type="transmembrane region" description="Helical" evidence="2">
    <location>
        <begin position="423"/>
        <end position="442"/>
    </location>
</feature>
<dbReference type="STRING" id="1195236.CTER_5104"/>
<keyword evidence="2" id="KW-0812">Transmembrane</keyword>
<evidence type="ECO:0000313" key="4">
    <source>
        <dbReference type="Proteomes" id="UP000014155"/>
    </source>
</evidence>
<dbReference type="AlphaFoldDB" id="S0FZS3"/>
<gene>
    <name evidence="3" type="ORF">CTER_5104</name>
</gene>
<keyword evidence="2" id="KW-0472">Membrane</keyword>
<keyword evidence="2" id="KW-1133">Transmembrane helix</keyword>
<sequence length="566" mass="60922">MGRKPTLGATVKIDGEKEFKQAVTDINNGLRVTASELSLVTARYSDNSKSLEALSAKNIVLENRFNSQKEKVDKLRDALTNAAQKYGEADKKTMTWQTSLNLAEVELIKMEKELNDNQKELKEFADETDETKKKTSEFGDKLNSVISSLGINLPSGAQQAIKALDGQKVSTLALVGATATLITGLSKATIETAKTADEILTLSKITGLSTDTIQEMNYASELIDVSSENMTGAMRKMIKSMDDAKGGSKEASEAFRTLHLSITSNGKLKDSEQMFYELIDALGKVKNETERDALAMQIFGKSAQELNPLIDVGSKTLKEFGDQARQMGYVMDSNTLDSFGRLDDAMQMFNNQSQSFKNSIAVVMLPVLTGLFEMLNNLDPKILATVAIIGGISVVAISVIKAVGDITSTFSAMNPATLKTTMIVVGITAALIALAAIIAVIVGKGDELDRTMTNIGSSVGNMTNTVNNAGNKINMGHNANGTTNWRGGYTWINEEGGEIVDLPSGSRVYPHDLSTAMARTSAVASETYIFQAGSIIIDPKNVKEFNDITKLIKGTNQASRVGMVIG</sequence>
<accession>S0FZS3</accession>
<protein>
    <submittedName>
        <fullName evidence="3">Uncharacterized protein</fullName>
    </submittedName>
</protein>
<dbReference type="RefSeq" id="WP_004623099.1">
    <property type="nucleotide sequence ID" value="NZ_AORV01000008.1"/>
</dbReference>
<reference evidence="3 4" key="1">
    <citation type="journal article" date="2013" name="Genome Announc.">
        <title>Draft Genome Sequence of the Cellulolytic, Mesophilic, Anaerobic Bacterium Clostridium termitidis Strain CT1112 (DSM 5398).</title>
        <authorList>
            <person name="Lal S."/>
            <person name="Ramachandran U."/>
            <person name="Zhang X."/>
            <person name="Munir R."/>
            <person name="Sparling R."/>
            <person name="Levin D.B."/>
        </authorList>
    </citation>
    <scope>NUCLEOTIDE SEQUENCE [LARGE SCALE GENOMIC DNA]</scope>
    <source>
        <strain evidence="3 4">CT1112</strain>
    </source>
</reference>